<evidence type="ECO:0000256" key="1">
    <source>
        <dbReference type="SAM" id="MobiDB-lite"/>
    </source>
</evidence>
<organism evidence="3">
    <name type="scientific">marine sediment metagenome</name>
    <dbReference type="NCBI Taxonomy" id="412755"/>
    <lineage>
        <taxon>unclassified sequences</taxon>
        <taxon>metagenomes</taxon>
        <taxon>ecological metagenomes</taxon>
    </lineage>
</organism>
<comment type="caution">
    <text evidence="3">The sequence shown here is derived from an EMBL/GenBank/DDBJ whole genome shotgun (WGS) entry which is preliminary data.</text>
</comment>
<feature type="region of interest" description="Disordered" evidence="1">
    <location>
        <begin position="230"/>
        <end position="249"/>
    </location>
</feature>
<keyword evidence="2" id="KW-0812">Transmembrane</keyword>
<reference evidence="3" key="1">
    <citation type="journal article" date="2015" name="Nature">
        <title>Complex archaea that bridge the gap between prokaryotes and eukaryotes.</title>
        <authorList>
            <person name="Spang A."/>
            <person name="Saw J.H."/>
            <person name="Jorgensen S.L."/>
            <person name="Zaremba-Niedzwiedzka K."/>
            <person name="Martijn J."/>
            <person name="Lind A.E."/>
            <person name="van Eijk R."/>
            <person name="Schleper C."/>
            <person name="Guy L."/>
            <person name="Ettema T.J."/>
        </authorList>
    </citation>
    <scope>NUCLEOTIDE SEQUENCE</scope>
</reference>
<protein>
    <submittedName>
        <fullName evidence="3">Uncharacterized protein</fullName>
    </submittedName>
</protein>
<gene>
    <name evidence="3" type="ORF">LCGC14_2020070</name>
</gene>
<feature type="transmembrane region" description="Helical" evidence="2">
    <location>
        <begin position="322"/>
        <end position="344"/>
    </location>
</feature>
<evidence type="ECO:0000256" key="2">
    <source>
        <dbReference type="SAM" id="Phobius"/>
    </source>
</evidence>
<keyword evidence="2" id="KW-0472">Membrane</keyword>
<name>A0A0F9EY18_9ZZZZ</name>
<accession>A0A0F9EY18</accession>
<dbReference type="EMBL" id="LAZR01023317">
    <property type="protein sequence ID" value="KKL78914.1"/>
    <property type="molecule type" value="Genomic_DNA"/>
</dbReference>
<evidence type="ECO:0000313" key="3">
    <source>
        <dbReference type="EMBL" id="KKL78914.1"/>
    </source>
</evidence>
<dbReference type="AlphaFoldDB" id="A0A0F9EY18"/>
<proteinExistence type="predicted"/>
<keyword evidence="2" id="KW-1133">Transmembrane helix</keyword>
<sequence>MRKYNLFGIFLLGFLLFSTSFGLVAAQDDDGVDIVDDDDDGVDDDFEEENKRDIEIEVSDNEFQIESKLRNGDIKDEIKLKVTYDGDGVGVKISYEEEMESEGAIESESEFELEFKVEFRKIIEFVDLDGNGMYDKSIDQVVQEYDLNSFQPIVYTTLSISNGTTLHYVIVNTTDGVFAAHIFFVEEFVVVNGTFIAPTQTKIDIEISNFNYLVDDSQLALYVKLESEKEYKEDDETDDEENGHATEEDGVVVESNGYSGIFTWNESALIDGVVMNVLSNTLEVDDEDEMEQKLILSYPRGNHIYHDPKVGITLGQSLTSSFPSVLIGTIASVAIIGVVAVILLKKRRIA</sequence>